<protein>
    <submittedName>
        <fullName evidence="2">DUF192 domain-containing protein</fullName>
    </submittedName>
</protein>
<organism evidence="2">
    <name type="scientific">Hellea balneolensis</name>
    <dbReference type="NCBI Taxonomy" id="287478"/>
    <lineage>
        <taxon>Bacteria</taxon>
        <taxon>Pseudomonadati</taxon>
        <taxon>Pseudomonadota</taxon>
        <taxon>Alphaproteobacteria</taxon>
        <taxon>Maricaulales</taxon>
        <taxon>Robiginitomaculaceae</taxon>
        <taxon>Hellea</taxon>
    </lineage>
</organism>
<sequence>MKAMKSILITSVFALTGANVFAQGVPAAIDFGPKEKLTIVTQDGERNFNVEIADTPQERMRGLMFRDVIPASEGMLFEFETEELASIWMKNTSVFLDILFVRKDGTILKIEHSAKPYSLRSMSSEAPVSAVLELAGGQTLDLGIKPGDQIKHAFFK</sequence>
<dbReference type="InterPro" id="IPR038695">
    <property type="entry name" value="Saro_0823-like_sf"/>
</dbReference>
<feature type="signal peptide" evidence="1">
    <location>
        <begin position="1"/>
        <end position="22"/>
    </location>
</feature>
<keyword evidence="1" id="KW-0732">Signal</keyword>
<dbReference type="PANTHER" id="PTHR37953">
    <property type="entry name" value="UPF0127 PROTEIN MJ1496"/>
    <property type="match status" value="1"/>
</dbReference>
<dbReference type="EMBL" id="DRMJ01000342">
    <property type="protein sequence ID" value="HHL43266.1"/>
    <property type="molecule type" value="Genomic_DNA"/>
</dbReference>
<dbReference type="PANTHER" id="PTHR37953:SF1">
    <property type="entry name" value="UPF0127 PROTEIN MJ1496"/>
    <property type="match status" value="1"/>
</dbReference>
<evidence type="ECO:0000256" key="1">
    <source>
        <dbReference type="SAM" id="SignalP"/>
    </source>
</evidence>
<accession>A0A7C5R4G7</accession>
<evidence type="ECO:0000313" key="2">
    <source>
        <dbReference type="EMBL" id="HHL43266.1"/>
    </source>
</evidence>
<gene>
    <name evidence="2" type="ORF">ENJ42_06605</name>
</gene>
<name>A0A7C5R4G7_9PROT</name>
<dbReference type="AlphaFoldDB" id="A0A7C5R4G7"/>
<dbReference type="InterPro" id="IPR003795">
    <property type="entry name" value="DUF192"/>
</dbReference>
<comment type="caution">
    <text evidence="2">The sequence shown here is derived from an EMBL/GenBank/DDBJ whole genome shotgun (WGS) entry which is preliminary data.</text>
</comment>
<feature type="chain" id="PRO_5028483773" evidence="1">
    <location>
        <begin position="23"/>
        <end position="156"/>
    </location>
</feature>
<dbReference type="Gene3D" id="2.60.120.1140">
    <property type="entry name" value="Protein of unknown function DUF192"/>
    <property type="match status" value="1"/>
</dbReference>
<dbReference type="Pfam" id="PF02643">
    <property type="entry name" value="DUF192"/>
    <property type="match status" value="1"/>
</dbReference>
<reference evidence="2" key="1">
    <citation type="journal article" date="2020" name="mSystems">
        <title>Genome- and Community-Level Interaction Insights into Carbon Utilization and Element Cycling Functions of Hydrothermarchaeota in Hydrothermal Sediment.</title>
        <authorList>
            <person name="Zhou Z."/>
            <person name="Liu Y."/>
            <person name="Xu W."/>
            <person name="Pan J."/>
            <person name="Luo Z.H."/>
            <person name="Li M."/>
        </authorList>
    </citation>
    <scope>NUCLEOTIDE SEQUENCE [LARGE SCALE GENOMIC DNA]</scope>
    <source>
        <strain evidence="2">HyVt-485</strain>
    </source>
</reference>
<proteinExistence type="predicted"/>
<dbReference type="Proteomes" id="UP000885830">
    <property type="component" value="Unassembled WGS sequence"/>
</dbReference>